<evidence type="ECO:0000256" key="2">
    <source>
        <dbReference type="ARBA" id="ARBA00023015"/>
    </source>
</evidence>
<keyword evidence="4" id="KW-0804">Transcription</keyword>
<dbReference type="PRINTS" id="PR00039">
    <property type="entry name" value="HTHLYSR"/>
</dbReference>
<dbReference type="CDD" id="cd05466">
    <property type="entry name" value="PBP2_LTTR_substrate"/>
    <property type="match status" value="1"/>
</dbReference>
<dbReference type="GO" id="GO:0003700">
    <property type="term" value="F:DNA-binding transcription factor activity"/>
    <property type="evidence" value="ECO:0007669"/>
    <property type="project" value="InterPro"/>
</dbReference>
<keyword evidence="7" id="KW-1185">Reference proteome</keyword>
<dbReference type="PROSITE" id="PS50931">
    <property type="entry name" value="HTH_LYSR"/>
    <property type="match status" value="1"/>
</dbReference>
<dbReference type="Pfam" id="PF00126">
    <property type="entry name" value="HTH_1"/>
    <property type="match status" value="1"/>
</dbReference>
<keyword evidence="2" id="KW-0805">Transcription regulation</keyword>
<comment type="similarity">
    <text evidence="1">Belongs to the LysR transcriptional regulatory family.</text>
</comment>
<keyword evidence="3 6" id="KW-0238">DNA-binding</keyword>
<feature type="domain" description="HTH lysR-type" evidence="5">
    <location>
        <begin position="1"/>
        <end position="58"/>
    </location>
</feature>
<dbReference type="SUPFAM" id="SSF46785">
    <property type="entry name" value="Winged helix' DNA-binding domain"/>
    <property type="match status" value="1"/>
</dbReference>
<gene>
    <name evidence="6" type="ORF">SAMN04488072_105226</name>
</gene>
<dbReference type="OrthoDB" id="107670at2"/>
<dbReference type="InterPro" id="IPR036390">
    <property type="entry name" value="WH_DNA-bd_sf"/>
</dbReference>
<dbReference type="Proteomes" id="UP000198642">
    <property type="component" value="Unassembled WGS sequence"/>
</dbReference>
<dbReference type="SUPFAM" id="SSF53850">
    <property type="entry name" value="Periplasmic binding protein-like II"/>
    <property type="match status" value="1"/>
</dbReference>
<dbReference type="RefSeq" id="WP_090236323.1">
    <property type="nucleotide sequence ID" value="NZ_FOJW01000005.1"/>
</dbReference>
<dbReference type="GO" id="GO:0000976">
    <property type="term" value="F:transcription cis-regulatory region binding"/>
    <property type="evidence" value="ECO:0007669"/>
    <property type="project" value="TreeGrafter"/>
</dbReference>
<evidence type="ECO:0000256" key="1">
    <source>
        <dbReference type="ARBA" id="ARBA00009437"/>
    </source>
</evidence>
<evidence type="ECO:0000259" key="5">
    <source>
        <dbReference type="PROSITE" id="PS50931"/>
    </source>
</evidence>
<dbReference type="InterPro" id="IPR005119">
    <property type="entry name" value="LysR_subst-bd"/>
</dbReference>
<dbReference type="PANTHER" id="PTHR30126">
    <property type="entry name" value="HTH-TYPE TRANSCRIPTIONAL REGULATOR"/>
    <property type="match status" value="1"/>
</dbReference>
<dbReference type="InterPro" id="IPR000847">
    <property type="entry name" value="LysR_HTH_N"/>
</dbReference>
<dbReference type="Pfam" id="PF03466">
    <property type="entry name" value="LysR_substrate"/>
    <property type="match status" value="1"/>
</dbReference>
<dbReference type="Gene3D" id="3.40.190.290">
    <property type="match status" value="1"/>
</dbReference>
<proteinExistence type="inferred from homology"/>
<name>A0A1I0XRB7_9BACI</name>
<accession>A0A1I0XRB7</accession>
<dbReference type="STRING" id="237679.SAMN04488072_105226"/>
<dbReference type="InterPro" id="IPR036388">
    <property type="entry name" value="WH-like_DNA-bd_sf"/>
</dbReference>
<evidence type="ECO:0000313" key="6">
    <source>
        <dbReference type="EMBL" id="SFB02748.1"/>
    </source>
</evidence>
<reference evidence="6 7" key="1">
    <citation type="submission" date="2016-10" db="EMBL/GenBank/DDBJ databases">
        <authorList>
            <person name="de Groot N.N."/>
        </authorList>
    </citation>
    <scope>NUCLEOTIDE SEQUENCE [LARGE SCALE GENOMIC DNA]</scope>
    <source>
        <strain evidence="6 7">CGMCC 1.3702</strain>
    </source>
</reference>
<dbReference type="AlphaFoldDB" id="A0A1I0XRB7"/>
<evidence type="ECO:0000256" key="3">
    <source>
        <dbReference type="ARBA" id="ARBA00023125"/>
    </source>
</evidence>
<sequence length="289" mass="34242">MKLQDWEMLNALYVTENITKAAKRLFLSQPTLTSRIQSLEDYYEVKLIIRKQRGITFTPEGEELARHARQMLHEQVRIEEKLNNMKQQVSGTLRVGVSNFFALNKMPKLLRLFKQQFPNVEFQVVTGWSSEMYRRLLNHDVHISFIKGDYNWKDNKELLYEEEICIASPWDFSWDTLPDLPRIDYNTDEKMRQIADNWWYSNYKQHPNINIHVNQVETCKEMLINGLGYAILANLVVRPHPELVTKPLHLPSGETITRKTWMYYHDDSLQMNIVHAFVNFIRALDVKAL</sequence>
<organism evidence="6 7">
    <name type="scientific">Lentibacillus halodurans</name>
    <dbReference type="NCBI Taxonomy" id="237679"/>
    <lineage>
        <taxon>Bacteria</taxon>
        <taxon>Bacillati</taxon>
        <taxon>Bacillota</taxon>
        <taxon>Bacilli</taxon>
        <taxon>Bacillales</taxon>
        <taxon>Bacillaceae</taxon>
        <taxon>Lentibacillus</taxon>
    </lineage>
</organism>
<evidence type="ECO:0000256" key="4">
    <source>
        <dbReference type="ARBA" id="ARBA00023163"/>
    </source>
</evidence>
<evidence type="ECO:0000313" key="7">
    <source>
        <dbReference type="Proteomes" id="UP000198642"/>
    </source>
</evidence>
<dbReference type="EMBL" id="FOJW01000005">
    <property type="protein sequence ID" value="SFB02748.1"/>
    <property type="molecule type" value="Genomic_DNA"/>
</dbReference>
<dbReference type="Gene3D" id="1.10.10.10">
    <property type="entry name" value="Winged helix-like DNA-binding domain superfamily/Winged helix DNA-binding domain"/>
    <property type="match status" value="1"/>
</dbReference>
<protein>
    <submittedName>
        <fullName evidence="6">DNA-binding transcriptional regulator, LysR family</fullName>
    </submittedName>
</protein>
<dbReference type="PANTHER" id="PTHR30126:SF78">
    <property type="entry name" value="HTH LYSR-TYPE DOMAIN-CONTAINING PROTEIN"/>
    <property type="match status" value="1"/>
</dbReference>